<keyword evidence="2" id="KW-1185">Reference proteome</keyword>
<evidence type="ECO:0000313" key="2">
    <source>
        <dbReference type="Proteomes" id="UP000224460"/>
    </source>
</evidence>
<accession>A0AC61DAZ7</accession>
<reference evidence="1" key="1">
    <citation type="submission" date="2017-10" db="EMBL/GenBank/DDBJ databases">
        <title>Genome sequence of cellulolytic Lachnospiraceae bacterium XHS1971 isolated from hotspring sediment.</title>
        <authorList>
            <person name="Vasudevan G."/>
            <person name="Joshi A.J."/>
            <person name="Hivarkar S."/>
            <person name="Lanjekar V.B."/>
            <person name="Dhakephalkar P.K."/>
            <person name="Dagar S."/>
        </authorList>
    </citation>
    <scope>NUCLEOTIDE SEQUENCE</scope>
    <source>
        <strain evidence="1">XHS1971</strain>
    </source>
</reference>
<organism evidence="1 2">
    <name type="scientific">Sporanaerobium hydrogeniformans</name>
    <dbReference type="NCBI Taxonomy" id="3072179"/>
    <lineage>
        <taxon>Bacteria</taxon>
        <taxon>Bacillati</taxon>
        <taxon>Bacillota</taxon>
        <taxon>Clostridia</taxon>
        <taxon>Lachnospirales</taxon>
        <taxon>Lachnospiraceae</taxon>
        <taxon>Sporanaerobium</taxon>
    </lineage>
</organism>
<gene>
    <name evidence="1" type="ORF">CS063_14185</name>
</gene>
<name>A0AC61DAZ7_9FIRM</name>
<dbReference type="EMBL" id="PEDL01000019">
    <property type="protein sequence ID" value="PHV69742.1"/>
    <property type="molecule type" value="Genomic_DNA"/>
</dbReference>
<protein>
    <submittedName>
        <fullName evidence="1">Uncharacterized protein</fullName>
    </submittedName>
</protein>
<comment type="caution">
    <text evidence="1">The sequence shown here is derived from an EMBL/GenBank/DDBJ whole genome shotgun (WGS) entry which is preliminary data.</text>
</comment>
<proteinExistence type="predicted"/>
<sequence length="67" mass="8152">MPIRPLMYMIEIWREVLKGISKEKIKKKYFKLPAIVPIVTYNGKDKWNDHLLLKRRLENMNCSEINY</sequence>
<evidence type="ECO:0000313" key="1">
    <source>
        <dbReference type="EMBL" id="PHV69742.1"/>
    </source>
</evidence>
<dbReference type="Proteomes" id="UP000224460">
    <property type="component" value="Unassembled WGS sequence"/>
</dbReference>